<dbReference type="PROSITE" id="PS50405">
    <property type="entry name" value="GST_CTER"/>
    <property type="match status" value="1"/>
</dbReference>
<dbReference type="Pfam" id="PF00043">
    <property type="entry name" value="GST_C"/>
    <property type="match status" value="1"/>
</dbReference>
<dbReference type="CDD" id="cd03189">
    <property type="entry name" value="GST_C_GTT1_like"/>
    <property type="match status" value="1"/>
</dbReference>
<dbReference type="SUPFAM" id="SSF52833">
    <property type="entry name" value="Thioredoxin-like"/>
    <property type="match status" value="1"/>
</dbReference>
<protein>
    <submittedName>
        <fullName evidence="3">Disulfide-bond oxidoreductase YfcG</fullName>
        <ecNumber evidence="3">1.8.4.-</ecNumber>
    </submittedName>
</protein>
<dbReference type="InterPro" id="IPR040079">
    <property type="entry name" value="Glutathione_S-Trfase"/>
</dbReference>
<dbReference type="PANTHER" id="PTHR44051">
    <property type="entry name" value="GLUTATHIONE S-TRANSFERASE-RELATED"/>
    <property type="match status" value="1"/>
</dbReference>
<evidence type="ECO:0000313" key="4">
    <source>
        <dbReference type="Proteomes" id="UP000245974"/>
    </source>
</evidence>
<dbReference type="Gene3D" id="1.20.1050.10">
    <property type="match status" value="1"/>
</dbReference>
<dbReference type="PROSITE" id="PS50404">
    <property type="entry name" value="GST_NTER"/>
    <property type="match status" value="1"/>
</dbReference>
<dbReference type="Pfam" id="PF13417">
    <property type="entry name" value="GST_N_3"/>
    <property type="match status" value="1"/>
</dbReference>
<keyword evidence="3" id="KW-0560">Oxidoreductase</keyword>
<dbReference type="InterPro" id="IPR010987">
    <property type="entry name" value="Glutathione-S-Trfase_C-like"/>
</dbReference>
<evidence type="ECO:0000259" key="1">
    <source>
        <dbReference type="PROSITE" id="PS50404"/>
    </source>
</evidence>
<dbReference type="InterPro" id="IPR004045">
    <property type="entry name" value="Glutathione_S-Trfase_N"/>
</dbReference>
<dbReference type="CDD" id="cd03046">
    <property type="entry name" value="GST_N_GTT1_like"/>
    <property type="match status" value="1"/>
</dbReference>
<dbReference type="Gene3D" id="3.40.30.10">
    <property type="entry name" value="Glutaredoxin"/>
    <property type="match status" value="1"/>
</dbReference>
<dbReference type="GO" id="GO:0016491">
    <property type="term" value="F:oxidoreductase activity"/>
    <property type="evidence" value="ECO:0007669"/>
    <property type="project" value="UniProtKB-KW"/>
</dbReference>
<dbReference type="EC" id="1.8.4.-" evidence="3"/>
<dbReference type="InParanoid" id="A0A2U3MVI2"/>
<dbReference type="PANTHER" id="PTHR44051:SF9">
    <property type="entry name" value="GLUTATHIONE S-TRANSFERASE 1"/>
    <property type="match status" value="1"/>
</dbReference>
<evidence type="ECO:0000259" key="2">
    <source>
        <dbReference type="PROSITE" id="PS50405"/>
    </source>
</evidence>
<feature type="domain" description="GST N-terminal" evidence="1">
    <location>
        <begin position="1"/>
        <end position="87"/>
    </location>
</feature>
<dbReference type="EMBL" id="OOGT01000015">
    <property type="protein sequence ID" value="SPL69394.1"/>
    <property type="molecule type" value="Genomic_DNA"/>
</dbReference>
<dbReference type="RefSeq" id="WP_121972931.1">
    <property type="nucleotide sequence ID" value="NZ_OOGT01000015.1"/>
</dbReference>
<feature type="domain" description="GST C-terminal" evidence="2">
    <location>
        <begin position="92"/>
        <end position="227"/>
    </location>
</feature>
<accession>A0A2U3MVI2</accession>
<gene>
    <name evidence="3" type="primary">yfcG_3</name>
    <name evidence="3" type="ORF">KPC_0572</name>
</gene>
<dbReference type="SUPFAM" id="SSF47616">
    <property type="entry name" value="GST C-terminal domain-like"/>
    <property type="match status" value="1"/>
</dbReference>
<dbReference type="InterPro" id="IPR004046">
    <property type="entry name" value="GST_C"/>
</dbReference>
<evidence type="ECO:0000313" key="3">
    <source>
        <dbReference type="EMBL" id="SPL69394.1"/>
    </source>
</evidence>
<proteinExistence type="predicted"/>
<organism evidence="3 4">
    <name type="scientific">Acinetobacter stercoris</name>
    <dbReference type="NCBI Taxonomy" id="2126983"/>
    <lineage>
        <taxon>Bacteria</taxon>
        <taxon>Pseudomonadati</taxon>
        <taxon>Pseudomonadota</taxon>
        <taxon>Gammaproteobacteria</taxon>
        <taxon>Moraxellales</taxon>
        <taxon>Moraxellaceae</taxon>
        <taxon>Acinetobacter</taxon>
    </lineage>
</organism>
<name>A0A2U3MVI2_9GAMM</name>
<dbReference type="OrthoDB" id="9810080at2"/>
<sequence length="235" mass="27902">MNFTLFHLANSRSQRIIWLLEELFLDYQLVICDTQKNGEISDKIKHVHNLGKVPILVIDDDQKSDPIILTESSAITDLFAYRYPDLGIKNLNSTEQVHYFYWKNFSEATLMPNLVLKQIFSQIIKRTPLPVRFITTFFKYGFDHGYLNPILEQYMQNINAYLEQQQWMAGSKFTIADILIWFPIYACYQSNPDLSKYSHIQSYLDRIQNRPAFQTALEKGQWTDLDFKNYWQKSW</sequence>
<dbReference type="Proteomes" id="UP000245974">
    <property type="component" value="Unassembled WGS sequence"/>
</dbReference>
<dbReference type="InterPro" id="IPR036249">
    <property type="entry name" value="Thioredoxin-like_sf"/>
</dbReference>
<keyword evidence="4" id="KW-1185">Reference proteome</keyword>
<dbReference type="InterPro" id="IPR036282">
    <property type="entry name" value="Glutathione-S-Trfase_C_sf"/>
</dbReference>
<dbReference type="SFLD" id="SFLDS00019">
    <property type="entry name" value="Glutathione_Transferase_(cytos"/>
    <property type="match status" value="1"/>
</dbReference>
<dbReference type="AlphaFoldDB" id="A0A2U3MVI2"/>
<dbReference type="SFLD" id="SFLDG00358">
    <property type="entry name" value="Main_(cytGST)"/>
    <property type="match status" value="1"/>
</dbReference>
<reference evidence="4" key="1">
    <citation type="submission" date="2018-03" db="EMBL/GenBank/DDBJ databases">
        <authorList>
            <person name="Blom J."/>
        </authorList>
    </citation>
    <scope>NUCLEOTIDE SEQUENCE [LARGE SCALE GENOMIC DNA]</scope>
    <source>
        <strain evidence="4">KPC-SM-21</strain>
    </source>
</reference>